<feature type="compositionally biased region" description="Basic and acidic residues" evidence="1">
    <location>
        <begin position="76"/>
        <end position="93"/>
    </location>
</feature>
<sequence>MDSKIQSLLNEIATMCKNANAKKEAKIAKYGKSVILSDNDLSYYEKKRQKKEAIKENVIAKYQKLECVESAVNVESSKDLSHKQDSKIKNTHK</sequence>
<keyword evidence="4" id="KW-1185">Reference proteome</keyword>
<dbReference type="AlphaFoldDB" id="A0A347VRJ5"/>
<evidence type="ECO:0000313" key="3">
    <source>
        <dbReference type="EMBL" id="TLD94446.1"/>
    </source>
</evidence>
<dbReference type="EMBL" id="JRMP02000007">
    <property type="protein sequence ID" value="TLD94446.1"/>
    <property type="molecule type" value="Genomic_DNA"/>
</dbReference>
<dbReference type="Proteomes" id="UP000477070">
    <property type="component" value="Unassembled WGS sequence"/>
</dbReference>
<dbReference type="Proteomes" id="UP000029714">
    <property type="component" value="Unassembled WGS sequence"/>
</dbReference>
<evidence type="ECO:0000313" key="2">
    <source>
        <dbReference type="EMBL" id="MWV68802.1"/>
    </source>
</evidence>
<name>A0A347VRJ5_9HELI</name>
<reference evidence="2 5" key="4">
    <citation type="submission" date="2019-12" db="EMBL/GenBank/DDBJ databases">
        <title>Multi-Generational Helicobacter saguini Isolates.</title>
        <authorList>
            <person name="Mannion A."/>
            <person name="Shen Z."/>
            <person name="Fox J.G."/>
        </authorList>
    </citation>
    <scope>NUCLEOTIDE SEQUENCE [LARGE SCALE GENOMIC DNA]</scope>
    <source>
        <strain evidence="2">16-048</strain>
        <strain evidence="5">16-048 (F4)</strain>
    </source>
</reference>
<organism evidence="3 4">
    <name type="scientific">Helicobacter saguini</name>
    <dbReference type="NCBI Taxonomy" id="1548018"/>
    <lineage>
        <taxon>Bacteria</taxon>
        <taxon>Pseudomonadati</taxon>
        <taxon>Campylobacterota</taxon>
        <taxon>Epsilonproteobacteria</taxon>
        <taxon>Campylobacterales</taxon>
        <taxon>Helicobacteraceae</taxon>
        <taxon>Helicobacter</taxon>
    </lineage>
</organism>
<reference evidence="3" key="3">
    <citation type="submission" date="2018-04" db="EMBL/GenBank/DDBJ databases">
        <authorList>
            <person name="Sheh A."/>
            <person name="Shen Z."/>
            <person name="Mannion A.J."/>
            <person name="Fox J.G."/>
        </authorList>
    </citation>
    <scope>NUCLEOTIDE SEQUENCE</scope>
    <source>
        <strain evidence="3">MIT 97-6194</strain>
    </source>
</reference>
<feature type="region of interest" description="Disordered" evidence="1">
    <location>
        <begin position="73"/>
        <end position="93"/>
    </location>
</feature>
<dbReference type="RefSeq" id="WP_118949064.1">
    <property type="nucleotide sequence ID" value="NZ_JRMP02000007.1"/>
</dbReference>
<comment type="caution">
    <text evidence="3">The sequence shown here is derived from an EMBL/GenBank/DDBJ whole genome shotgun (WGS) entry which is preliminary data.</text>
</comment>
<gene>
    <name evidence="2" type="ORF">DCO61_01855</name>
    <name evidence="3" type="ORF">LS64_005830</name>
</gene>
<evidence type="ECO:0000313" key="4">
    <source>
        <dbReference type="Proteomes" id="UP000029714"/>
    </source>
</evidence>
<accession>A0A347VRJ5</accession>
<evidence type="ECO:0000256" key="1">
    <source>
        <dbReference type="SAM" id="MobiDB-lite"/>
    </source>
</evidence>
<reference evidence="3 4" key="1">
    <citation type="journal article" date="2014" name="Genome Announc.">
        <title>Draft genome sequences of eight enterohepatic helicobacter species isolated from both laboratory and wild rodents.</title>
        <authorList>
            <person name="Sheh A."/>
            <person name="Shen Z."/>
            <person name="Fox J.G."/>
        </authorList>
    </citation>
    <scope>NUCLEOTIDE SEQUENCE [LARGE SCALE GENOMIC DNA]</scope>
    <source>
        <strain evidence="3 4">MIT 97-6194</strain>
    </source>
</reference>
<proteinExistence type="predicted"/>
<protein>
    <submittedName>
        <fullName evidence="3">Uncharacterized protein</fullName>
    </submittedName>
</protein>
<dbReference type="EMBL" id="QBIU01000001">
    <property type="protein sequence ID" value="MWV68802.1"/>
    <property type="molecule type" value="Genomic_DNA"/>
</dbReference>
<reference evidence="3 4" key="2">
    <citation type="journal article" date="2016" name="Infect. Immun.">
        <title>Helicobacter saguini, a Novel Helicobacter Isolated from Cotton-Top Tamarins with Ulcerative Colitis, Has Proinflammatory Properties and Induces Typhlocolitis and Dysplasia in Gnotobiotic IL-10-/- Mice.</title>
        <authorList>
            <person name="Shen Z."/>
            <person name="Mannion A."/>
            <person name="Whary M.T."/>
            <person name="Muthupalani S."/>
            <person name="Sheh A."/>
            <person name="Feng Y."/>
            <person name="Gong G."/>
            <person name="Vandamme P."/>
            <person name="Holcombe H.R."/>
            <person name="Paster B.J."/>
            <person name="Fox J.G."/>
        </authorList>
    </citation>
    <scope>NUCLEOTIDE SEQUENCE [LARGE SCALE GENOMIC DNA]</scope>
    <source>
        <strain evidence="3 4">MIT 97-6194</strain>
    </source>
</reference>
<evidence type="ECO:0000313" key="5">
    <source>
        <dbReference type="Proteomes" id="UP000477070"/>
    </source>
</evidence>